<feature type="compositionally biased region" description="Polar residues" evidence="1">
    <location>
        <begin position="156"/>
        <end position="170"/>
    </location>
</feature>
<feature type="region of interest" description="Disordered" evidence="1">
    <location>
        <begin position="189"/>
        <end position="267"/>
    </location>
</feature>
<organism evidence="2 3">
    <name type="scientific">Calicophoron daubneyi</name>
    <name type="common">Rumen fluke</name>
    <name type="synonym">Paramphistomum daubneyi</name>
    <dbReference type="NCBI Taxonomy" id="300641"/>
    <lineage>
        <taxon>Eukaryota</taxon>
        <taxon>Metazoa</taxon>
        <taxon>Spiralia</taxon>
        <taxon>Lophotrochozoa</taxon>
        <taxon>Platyhelminthes</taxon>
        <taxon>Trematoda</taxon>
        <taxon>Digenea</taxon>
        <taxon>Plagiorchiida</taxon>
        <taxon>Pronocephalata</taxon>
        <taxon>Paramphistomoidea</taxon>
        <taxon>Paramphistomidae</taxon>
        <taxon>Calicophoron</taxon>
    </lineage>
</organism>
<dbReference type="Proteomes" id="UP001497525">
    <property type="component" value="Unassembled WGS sequence"/>
</dbReference>
<reference evidence="2" key="1">
    <citation type="submission" date="2024-06" db="EMBL/GenBank/DDBJ databases">
        <authorList>
            <person name="Liu X."/>
            <person name="Lenzi L."/>
            <person name="Haldenby T S."/>
            <person name="Uol C."/>
        </authorList>
    </citation>
    <scope>NUCLEOTIDE SEQUENCE</scope>
</reference>
<comment type="caution">
    <text evidence="2">The sequence shown here is derived from an EMBL/GenBank/DDBJ whole genome shotgun (WGS) entry which is preliminary data.</text>
</comment>
<sequence>MRLIRWHQKMGSQVSSPGQKSETGDSEDQESCYKTTKANPCTEATNTNAREHNQPDRLKILFRDHRGYRALSEQKVTEWLTKNKRFYNVVPADLTEIPEQIFAPIIRDDSDVPNETSRSNAPRSDLSAHNAEARRYVHDSHDSHGYSRRHRDKMNHYSQRTSTSRRANNHSLAYCSKTDHCHMKALKSISKHAKDSRRTLESEANPGERSTTTGDSLSTRLMNRDEHISGANRRQKGIYSRREYHSVAPKSNLSRRQSDGWPVNGGGLGARRTLPSMLQNNAYIRQRFKCTDIGVDPVQSLQQSGSLKRPPVMRRSGLVPVVRKEGYPRRFELLPVGKDHNILGGQGALGIPKSRSQSAVWRSPYTMKKLHRFAALWMNEANRSPDQCCAD</sequence>
<feature type="compositionally biased region" description="Basic and acidic residues" evidence="1">
    <location>
        <begin position="131"/>
        <end position="145"/>
    </location>
</feature>
<feature type="compositionally biased region" description="Polar residues" evidence="1">
    <location>
        <begin position="208"/>
        <end position="221"/>
    </location>
</feature>
<proteinExistence type="predicted"/>
<protein>
    <submittedName>
        <fullName evidence="2">Uncharacterized protein</fullName>
    </submittedName>
</protein>
<evidence type="ECO:0000313" key="3">
    <source>
        <dbReference type="Proteomes" id="UP001497525"/>
    </source>
</evidence>
<feature type="compositionally biased region" description="Basic and acidic residues" evidence="1">
    <location>
        <begin position="192"/>
        <end position="201"/>
    </location>
</feature>
<evidence type="ECO:0000256" key="1">
    <source>
        <dbReference type="SAM" id="MobiDB-lite"/>
    </source>
</evidence>
<feature type="region of interest" description="Disordered" evidence="1">
    <location>
        <begin position="108"/>
        <end position="170"/>
    </location>
</feature>
<dbReference type="AlphaFoldDB" id="A0AAV2TTI1"/>
<feature type="compositionally biased region" description="Polar residues" evidence="1">
    <location>
        <begin position="113"/>
        <end position="122"/>
    </location>
</feature>
<dbReference type="EMBL" id="CAXLJL010000711">
    <property type="protein sequence ID" value="CAL5140336.1"/>
    <property type="molecule type" value="Genomic_DNA"/>
</dbReference>
<name>A0AAV2TTI1_CALDB</name>
<evidence type="ECO:0000313" key="2">
    <source>
        <dbReference type="EMBL" id="CAL5140336.1"/>
    </source>
</evidence>
<feature type="region of interest" description="Disordered" evidence="1">
    <location>
        <begin position="1"/>
        <end position="32"/>
    </location>
</feature>
<gene>
    <name evidence="2" type="ORF">CDAUBV1_LOCUS15666</name>
</gene>
<accession>A0AAV2TTI1</accession>
<feature type="compositionally biased region" description="Polar residues" evidence="1">
    <location>
        <begin position="10"/>
        <end position="21"/>
    </location>
</feature>